<accession>A0A0G1WZE7</accession>
<evidence type="ECO:0000313" key="1">
    <source>
        <dbReference type="EMBL" id="KKW24101.1"/>
    </source>
</evidence>
<dbReference type="AlphaFoldDB" id="A0A0G1WZE7"/>
<evidence type="ECO:0000313" key="2">
    <source>
        <dbReference type="Proteomes" id="UP000034273"/>
    </source>
</evidence>
<protein>
    <submittedName>
        <fullName evidence="1">Uncharacterized protein</fullName>
    </submittedName>
</protein>
<gene>
    <name evidence="1" type="ORF">UY67_C0011G0023</name>
</gene>
<comment type="caution">
    <text evidence="1">The sequence shown here is derived from an EMBL/GenBank/DDBJ whole genome shotgun (WGS) entry which is preliminary data.</text>
</comment>
<proteinExistence type="predicted"/>
<sequence length="104" mass="11192">MYLCFCGHFFIFGFADLAALAELFLAAGSALLVALRASDHIDDDAAVVFAAFGTGAMRDTQSTTFALREAHAADGMMRTTLCRLGTIPAHSYYHSDVTIRLISP</sequence>
<reference evidence="1 2" key="1">
    <citation type="journal article" date="2015" name="Nature">
        <title>rRNA introns, odd ribosomes, and small enigmatic genomes across a large radiation of phyla.</title>
        <authorList>
            <person name="Brown C.T."/>
            <person name="Hug L.A."/>
            <person name="Thomas B.C."/>
            <person name="Sharon I."/>
            <person name="Castelle C.J."/>
            <person name="Singh A."/>
            <person name="Wilkins M.J."/>
            <person name="Williams K.H."/>
            <person name="Banfield J.F."/>
        </authorList>
    </citation>
    <scope>NUCLEOTIDE SEQUENCE [LARGE SCALE GENOMIC DNA]</scope>
</reference>
<dbReference type="EMBL" id="LCQW01000011">
    <property type="protein sequence ID" value="KKW24101.1"/>
    <property type="molecule type" value="Genomic_DNA"/>
</dbReference>
<name>A0A0G1WZE7_9BACT</name>
<organism evidence="1 2">
    <name type="scientific">Candidatus Kaiserbacteria bacterium GW2011_GWA2_52_12</name>
    <dbReference type="NCBI Taxonomy" id="1618671"/>
    <lineage>
        <taxon>Bacteria</taxon>
        <taxon>Candidatus Kaiseribacteriota</taxon>
    </lineage>
</organism>
<dbReference type="STRING" id="1618671.UY67_C0011G0023"/>
<dbReference type="Proteomes" id="UP000034273">
    <property type="component" value="Unassembled WGS sequence"/>
</dbReference>